<feature type="region of interest" description="Disordered" evidence="1">
    <location>
        <begin position="183"/>
        <end position="277"/>
    </location>
</feature>
<feature type="compositionally biased region" description="Pro residues" evidence="1">
    <location>
        <begin position="323"/>
        <end position="340"/>
    </location>
</feature>
<dbReference type="SUPFAM" id="SSF50729">
    <property type="entry name" value="PH domain-like"/>
    <property type="match status" value="1"/>
</dbReference>
<feature type="compositionally biased region" description="Low complexity" evidence="1">
    <location>
        <begin position="212"/>
        <end position="256"/>
    </location>
</feature>
<dbReference type="Proteomes" id="UP000646827">
    <property type="component" value="Unassembled WGS sequence"/>
</dbReference>
<feature type="region of interest" description="Disordered" evidence="1">
    <location>
        <begin position="311"/>
        <end position="348"/>
    </location>
</feature>
<dbReference type="InterPro" id="IPR001849">
    <property type="entry name" value="PH_domain"/>
</dbReference>
<proteinExistence type="predicted"/>
<feature type="compositionally biased region" description="Pro residues" evidence="1">
    <location>
        <begin position="257"/>
        <end position="273"/>
    </location>
</feature>
<dbReference type="PROSITE" id="PS50003">
    <property type="entry name" value="PH_DOMAIN"/>
    <property type="match status" value="1"/>
</dbReference>
<dbReference type="EMBL" id="JAEPRB010000009">
    <property type="protein sequence ID" value="KAG2227244.1"/>
    <property type="molecule type" value="Genomic_DNA"/>
</dbReference>
<dbReference type="CDD" id="cd00821">
    <property type="entry name" value="PH"/>
    <property type="match status" value="1"/>
</dbReference>
<dbReference type="SMART" id="SM00233">
    <property type="entry name" value="PH"/>
    <property type="match status" value="1"/>
</dbReference>
<dbReference type="InterPro" id="IPR011993">
    <property type="entry name" value="PH-like_dom_sf"/>
</dbReference>
<keyword evidence="4" id="KW-1185">Reference proteome</keyword>
<feature type="domain" description="PH" evidence="2">
    <location>
        <begin position="46"/>
        <end position="150"/>
    </location>
</feature>
<name>A0A8H7VU73_9FUNG</name>
<organism evidence="3 4">
    <name type="scientific">Circinella minor</name>
    <dbReference type="NCBI Taxonomy" id="1195481"/>
    <lineage>
        <taxon>Eukaryota</taxon>
        <taxon>Fungi</taxon>
        <taxon>Fungi incertae sedis</taxon>
        <taxon>Mucoromycota</taxon>
        <taxon>Mucoromycotina</taxon>
        <taxon>Mucoromycetes</taxon>
        <taxon>Mucorales</taxon>
        <taxon>Lichtheimiaceae</taxon>
        <taxon>Circinella</taxon>
    </lineage>
</organism>
<reference evidence="3 4" key="1">
    <citation type="submission" date="2020-12" db="EMBL/GenBank/DDBJ databases">
        <title>Metabolic potential, ecology and presence of endohyphal bacteria is reflected in genomic diversity of Mucoromycotina.</title>
        <authorList>
            <person name="Muszewska A."/>
            <person name="Okrasinska A."/>
            <person name="Steczkiewicz K."/>
            <person name="Drgas O."/>
            <person name="Orlowska M."/>
            <person name="Perlinska-Lenart U."/>
            <person name="Aleksandrzak-Piekarczyk T."/>
            <person name="Szatraj K."/>
            <person name="Zielenkiewicz U."/>
            <person name="Pilsyk S."/>
            <person name="Malc E."/>
            <person name="Mieczkowski P."/>
            <person name="Kruszewska J.S."/>
            <person name="Biernat P."/>
            <person name="Pawlowska J."/>
        </authorList>
    </citation>
    <scope>NUCLEOTIDE SEQUENCE [LARGE SCALE GENOMIC DNA]</scope>
    <source>
        <strain evidence="3 4">CBS 142.35</strain>
    </source>
</reference>
<evidence type="ECO:0000313" key="3">
    <source>
        <dbReference type="EMBL" id="KAG2227244.1"/>
    </source>
</evidence>
<evidence type="ECO:0000259" key="2">
    <source>
        <dbReference type="PROSITE" id="PS50003"/>
    </source>
</evidence>
<dbReference type="Pfam" id="PF00169">
    <property type="entry name" value="PH"/>
    <property type="match status" value="1"/>
</dbReference>
<gene>
    <name evidence="3" type="ORF">INT45_008488</name>
</gene>
<dbReference type="OrthoDB" id="185175at2759"/>
<sequence>MRLDSEHGIKITGWRKRNQSVDINYNDPVTFRPLAMGKHTSLLWSYATMQGWMTKHMPPAFSFTKTRHRRYVLLLDRFIYTFKNDNPKHDFREFFELTANTNIFVTDQFPGVLYCIEIQRTEDGRTWYLQVENGPEGLKVWMDKLKRIVQCLKLEQEQQQSFNSQDYHTGVITIEKLDMVQLDSDNPLPKSSITQQQQQQQQQPYQRVKKPSVSSTSSSEYSLSYEKPINNSRNNNSSNISVKNRYSTYSYYSVSASPPPQQPPPSIPPPPLPQQDLSSYYYYPEHQISVEHMTTSAIAAASAATISPMTENIARRPSRLPDTLPPQLPPPTSTLPPPPLSTTSTSMR</sequence>
<dbReference type="AlphaFoldDB" id="A0A8H7VU73"/>
<accession>A0A8H7VU73</accession>
<comment type="caution">
    <text evidence="3">The sequence shown here is derived from an EMBL/GenBank/DDBJ whole genome shotgun (WGS) entry which is preliminary data.</text>
</comment>
<protein>
    <recommendedName>
        <fullName evidence="2">PH domain-containing protein</fullName>
    </recommendedName>
</protein>
<evidence type="ECO:0000256" key="1">
    <source>
        <dbReference type="SAM" id="MobiDB-lite"/>
    </source>
</evidence>
<dbReference type="Gene3D" id="2.30.29.30">
    <property type="entry name" value="Pleckstrin-homology domain (PH domain)/Phosphotyrosine-binding domain (PTB)"/>
    <property type="match status" value="1"/>
</dbReference>
<evidence type="ECO:0000313" key="4">
    <source>
        <dbReference type="Proteomes" id="UP000646827"/>
    </source>
</evidence>